<evidence type="ECO:0000313" key="2">
    <source>
        <dbReference type="Proteomes" id="UP001595075"/>
    </source>
</evidence>
<comment type="caution">
    <text evidence="1">The sequence shown here is derived from an EMBL/GenBank/DDBJ whole genome shotgun (WGS) entry which is preliminary data.</text>
</comment>
<accession>A0ABR4BZY8</accession>
<evidence type="ECO:0000313" key="1">
    <source>
        <dbReference type="EMBL" id="KAL2063219.1"/>
    </source>
</evidence>
<sequence length="68" mass="7561">MPTTSGEPGILRCLVEGGRATASDYEIRRADIRQQMTDAYGAEMSGRQLRGILLRQAYISSDYNSTDF</sequence>
<keyword evidence="2" id="KW-1185">Reference proteome</keyword>
<proteinExistence type="predicted"/>
<reference evidence="1 2" key="1">
    <citation type="journal article" date="2024" name="Commun. Biol.">
        <title>Comparative genomic analysis of thermophilic fungi reveals convergent evolutionary adaptations and gene losses.</title>
        <authorList>
            <person name="Steindorff A.S."/>
            <person name="Aguilar-Pontes M.V."/>
            <person name="Robinson A.J."/>
            <person name="Andreopoulos B."/>
            <person name="LaButti K."/>
            <person name="Kuo A."/>
            <person name="Mondo S."/>
            <person name="Riley R."/>
            <person name="Otillar R."/>
            <person name="Haridas S."/>
            <person name="Lipzen A."/>
            <person name="Grimwood J."/>
            <person name="Schmutz J."/>
            <person name="Clum A."/>
            <person name="Reid I.D."/>
            <person name="Moisan M.C."/>
            <person name="Butler G."/>
            <person name="Nguyen T.T.M."/>
            <person name="Dewar K."/>
            <person name="Conant G."/>
            <person name="Drula E."/>
            <person name="Henrissat B."/>
            <person name="Hansel C."/>
            <person name="Singer S."/>
            <person name="Hutchinson M.I."/>
            <person name="de Vries R.P."/>
            <person name="Natvig D.O."/>
            <person name="Powell A.J."/>
            <person name="Tsang A."/>
            <person name="Grigoriev I.V."/>
        </authorList>
    </citation>
    <scope>NUCLEOTIDE SEQUENCE [LARGE SCALE GENOMIC DNA]</scope>
    <source>
        <strain evidence="1 2">CBS 494.80</strain>
    </source>
</reference>
<dbReference type="EMBL" id="JAZHXI010000015">
    <property type="protein sequence ID" value="KAL2063219.1"/>
    <property type="molecule type" value="Genomic_DNA"/>
</dbReference>
<dbReference type="Proteomes" id="UP001595075">
    <property type="component" value="Unassembled WGS sequence"/>
</dbReference>
<name>A0ABR4BZY8_9HELO</name>
<organism evidence="1 2">
    <name type="scientific">Oculimacula yallundae</name>
    <dbReference type="NCBI Taxonomy" id="86028"/>
    <lineage>
        <taxon>Eukaryota</taxon>
        <taxon>Fungi</taxon>
        <taxon>Dikarya</taxon>
        <taxon>Ascomycota</taxon>
        <taxon>Pezizomycotina</taxon>
        <taxon>Leotiomycetes</taxon>
        <taxon>Helotiales</taxon>
        <taxon>Ploettnerulaceae</taxon>
        <taxon>Oculimacula</taxon>
    </lineage>
</organism>
<gene>
    <name evidence="1" type="ORF">VTL71DRAFT_5023</name>
</gene>
<protein>
    <submittedName>
        <fullName evidence="1">Uncharacterized protein</fullName>
    </submittedName>
</protein>